<evidence type="ECO:0000259" key="4">
    <source>
        <dbReference type="PROSITE" id="PS01124"/>
    </source>
</evidence>
<dbReference type="PRINTS" id="PR00032">
    <property type="entry name" value="HTHARAC"/>
</dbReference>
<keyword evidence="3" id="KW-0804">Transcription</keyword>
<comment type="caution">
    <text evidence="5">The sequence shown here is derived from an EMBL/GenBank/DDBJ whole genome shotgun (WGS) entry which is preliminary data.</text>
</comment>
<accession>A0ABU5AAC3</accession>
<dbReference type="RefSeq" id="WP_320249869.1">
    <property type="nucleotide sequence ID" value="NZ_JAVIIQ010000007.1"/>
</dbReference>
<proteinExistence type="predicted"/>
<dbReference type="PROSITE" id="PS00041">
    <property type="entry name" value="HTH_ARAC_FAMILY_1"/>
    <property type="match status" value="1"/>
</dbReference>
<keyword evidence="2" id="KW-0238">DNA-binding</keyword>
<dbReference type="Gene3D" id="1.10.10.60">
    <property type="entry name" value="Homeodomain-like"/>
    <property type="match status" value="1"/>
</dbReference>
<evidence type="ECO:0000256" key="3">
    <source>
        <dbReference type="ARBA" id="ARBA00023163"/>
    </source>
</evidence>
<dbReference type="InterPro" id="IPR050204">
    <property type="entry name" value="AraC_XylS_family_regulators"/>
</dbReference>
<gene>
    <name evidence="5" type="ORF">RFM42_19370</name>
</gene>
<feature type="domain" description="HTH araC/xylS-type" evidence="4">
    <location>
        <begin position="218"/>
        <end position="317"/>
    </location>
</feature>
<dbReference type="PANTHER" id="PTHR46796:SF6">
    <property type="entry name" value="ARAC SUBFAMILY"/>
    <property type="match status" value="1"/>
</dbReference>
<evidence type="ECO:0000313" key="6">
    <source>
        <dbReference type="Proteomes" id="UP001285154"/>
    </source>
</evidence>
<evidence type="ECO:0000313" key="5">
    <source>
        <dbReference type="EMBL" id="MDX8533158.1"/>
    </source>
</evidence>
<keyword evidence="6" id="KW-1185">Reference proteome</keyword>
<organism evidence="5 6">
    <name type="scientific">Mesorhizobium vachelliae</name>
    <dbReference type="NCBI Taxonomy" id="3072309"/>
    <lineage>
        <taxon>Bacteria</taxon>
        <taxon>Pseudomonadati</taxon>
        <taxon>Pseudomonadota</taxon>
        <taxon>Alphaproteobacteria</taxon>
        <taxon>Hyphomicrobiales</taxon>
        <taxon>Phyllobacteriaceae</taxon>
        <taxon>Mesorhizobium</taxon>
    </lineage>
</organism>
<dbReference type="InterPro" id="IPR018060">
    <property type="entry name" value="HTH_AraC"/>
</dbReference>
<dbReference type="EMBL" id="JAVIIQ010000007">
    <property type="protein sequence ID" value="MDX8533158.1"/>
    <property type="molecule type" value="Genomic_DNA"/>
</dbReference>
<evidence type="ECO:0000256" key="2">
    <source>
        <dbReference type="ARBA" id="ARBA00023125"/>
    </source>
</evidence>
<evidence type="ECO:0000256" key="1">
    <source>
        <dbReference type="ARBA" id="ARBA00023015"/>
    </source>
</evidence>
<sequence>MQDKASIISKSDAIGTAEPLRCVVDIDTSAAPPAEQFDLFRSWHSNIADVELLRGKFGSFAARERAWQLDSLVLAFIEYPGMGYRRRWKSRKNPVFDHWVLSVPQTISAASGQLRTGQLRWQCLGASHEDQGEDDGVLALFLPRDFAFSQPLALDIRPEMAAFVADYVMLLYDSLPDRTENDVPHIASATTSLLAACISPTRDHFFEAQEPIDAVIMARANKIIAANLADRNLTPGKLSQELGISRSRLYRIFEPAGGISHYIRRHRLLKTRDALGNVADGRPISSIAEEWGFMDPSTYSRTFRREFGISPKEARETGWLGLKRPPLPERSNNGKPSLNSLLANNCLLSHQL</sequence>
<keyword evidence="1" id="KW-0805">Transcription regulation</keyword>
<reference evidence="5 6" key="1">
    <citation type="submission" date="2023-08" db="EMBL/GenBank/DDBJ databases">
        <title>Implementing the SeqCode for naming new Mesorhizobium species isolated from Vachellia karroo root nodules.</title>
        <authorList>
            <person name="Van Lill M."/>
        </authorList>
    </citation>
    <scope>NUCLEOTIDE SEQUENCE [LARGE SCALE GENOMIC DNA]</scope>
    <source>
        <strain evidence="5 6">VK25D</strain>
    </source>
</reference>
<dbReference type="Proteomes" id="UP001285154">
    <property type="component" value="Unassembled WGS sequence"/>
</dbReference>
<dbReference type="PANTHER" id="PTHR46796">
    <property type="entry name" value="HTH-TYPE TRANSCRIPTIONAL ACTIVATOR RHAS-RELATED"/>
    <property type="match status" value="1"/>
</dbReference>
<protein>
    <submittedName>
        <fullName evidence="5">Helix-turn-helix domain-containing protein</fullName>
    </submittedName>
</protein>
<dbReference type="PROSITE" id="PS01124">
    <property type="entry name" value="HTH_ARAC_FAMILY_2"/>
    <property type="match status" value="1"/>
</dbReference>
<dbReference type="Pfam" id="PF12833">
    <property type="entry name" value="HTH_18"/>
    <property type="match status" value="1"/>
</dbReference>
<dbReference type="InterPro" id="IPR018062">
    <property type="entry name" value="HTH_AraC-typ_CS"/>
</dbReference>
<dbReference type="SUPFAM" id="SSF46689">
    <property type="entry name" value="Homeodomain-like"/>
    <property type="match status" value="1"/>
</dbReference>
<dbReference type="InterPro" id="IPR020449">
    <property type="entry name" value="Tscrpt_reg_AraC-type_HTH"/>
</dbReference>
<dbReference type="SMART" id="SM00342">
    <property type="entry name" value="HTH_ARAC"/>
    <property type="match status" value="1"/>
</dbReference>
<dbReference type="InterPro" id="IPR009057">
    <property type="entry name" value="Homeodomain-like_sf"/>
</dbReference>
<name>A0ABU5AAC3_9HYPH</name>